<dbReference type="CDD" id="cd06089">
    <property type="entry name" value="KOW_RPL26"/>
    <property type="match status" value="1"/>
</dbReference>
<name>A0A1C9CEL8_9RHOD</name>
<dbReference type="EMBL" id="KX284721">
    <property type="protein sequence ID" value="AOM66848.1"/>
    <property type="molecule type" value="Genomic_DNA"/>
</dbReference>
<dbReference type="InterPro" id="IPR041988">
    <property type="entry name" value="Ribosomal_uL24_KOW"/>
</dbReference>
<evidence type="ECO:0000256" key="5">
    <source>
        <dbReference type="ARBA" id="ARBA00035282"/>
    </source>
</evidence>
<dbReference type="GO" id="GO:0005840">
    <property type="term" value="C:ribosome"/>
    <property type="evidence" value="ECO:0007669"/>
    <property type="project" value="UniProtKB-KW"/>
</dbReference>
<evidence type="ECO:0000256" key="2">
    <source>
        <dbReference type="ARBA" id="ARBA00010618"/>
    </source>
</evidence>
<dbReference type="InterPro" id="IPR008991">
    <property type="entry name" value="Translation_prot_SH3-like_sf"/>
</dbReference>
<evidence type="ECO:0000259" key="7">
    <source>
        <dbReference type="SMART" id="SM00739"/>
    </source>
</evidence>
<dbReference type="InterPro" id="IPR014722">
    <property type="entry name" value="Rib_uL2_dom2"/>
</dbReference>
<comment type="similarity">
    <text evidence="2">Belongs to the universal ribosomal protein uL24 family.</text>
</comment>
<evidence type="ECO:0000256" key="1">
    <source>
        <dbReference type="ARBA" id="ARBA00004072"/>
    </source>
</evidence>
<feature type="domain" description="KOW" evidence="7">
    <location>
        <begin position="18"/>
        <end position="45"/>
    </location>
</feature>
<keyword evidence="4" id="KW-0687">Ribonucleoprotein</keyword>
<gene>
    <name evidence="8" type="primary">rpl24</name>
    <name evidence="8" type="ORF">Eryt_180</name>
</gene>
<dbReference type="InterPro" id="IPR003256">
    <property type="entry name" value="Ribosomal_uL24"/>
</dbReference>
<dbReference type="SUPFAM" id="SSF50104">
    <property type="entry name" value="Translation proteins SH3-like domain"/>
    <property type="match status" value="1"/>
</dbReference>
<dbReference type="Pfam" id="PF17136">
    <property type="entry name" value="ribosomal_L24"/>
    <property type="match status" value="1"/>
</dbReference>
<dbReference type="PANTHER" id="PTHR12903">
    <property type="entry name" value="MITOCHONDRIAL RIBOSOMAL PROTEIN L24"/>
    <property type="match status" value="1"/>
</dbReference>
<keyword evidence="3 8" id="KW-0689">Ribosomal protein</keyword>
<dbReference type="GO" id="GO:0003735">
    <property type="term" value="F:structural constituent of ribosome"/>
    <property type="evidence" value="ECO:0007669"/>
    <property type="project" value="InterPro"/>
</dbReference>
<reference evidence="8" key="1">
    <citation type="journal article" date="2016" name="BMC Biol.">
        <title>Parallel evolution of highly conserved plastid genome architecture in red seaweeds and seed plants.</title>
        <authorList>
            <person name="Lee J."/>
            <person name="Cho C.H."/>
            <person name="Park S.I."/>
            <person name="Choi J.W."/>
            <person name="Song H.S."/>
            <person name="West J.A."/>
            <person name="Bhattacharya D."/>
            <person name="Yoon H.S."/>
        </authorList>
    </citation>
    <scope>NUCLEOTIDE SEQUENCE</scope>
</reference>
<dbReference type="GO" id="GO:1990904">
    <property type="term" value="C:ribonucleoprotein complex"/>
    <property type="evidence" value="ECO:0007669"/>
    <property type="project" value="UniProtKB-KW"/>
</dbReference>
<sequence length="88" mass="9761">MTSRISNSKVKNKKVSKKIKVGAQVKIIAGKQKGETGEVLKIFRDKGMVIVQSINCKKKHQKPKQEGQSGEIIEFEKPIQVSNIALLS</sequence>
<evidence type="ECO:0000313" key="8">
    <source>
        <dbReference type="EMBL" id="AOM66848.1"/>
    </source>
</evidence>
<dbReference type="InterPro" id="IPR005824">
    <property type="entry name" value="KOW"/>
</dbReference>
<dbReference type="InterPro" id="IPR057264">
    <property type="entry name" value="Ribosomal_uL24_C"/>
</dbReference>
<dbReference type="GO" id="GO:0006412">
    <property type="term" value="P:translation"/>
    <property type="evidence" value="ECO:0007669"/>
    <property type="project" value="InterPro"/>
</dbReference>
<dbReference type="AlphaFoldDB" id="A0A1C9CEL8"/>
<dbReference type="SMART" id="SM00739">
    <property type="entry name" value="KOW"/>
    <property type="match status" value="1"/>
</dbReference>
<keyword evidence="8" id="KW-0934">Plastid</keyword>
<dbReference type="HAMAP" id="MF_01326_B">
    <property type="entry name" value="Ribosomal_uL24_B"/>
    <property type="match status" value="1"/>
</dbReference>
<dbReference type="Pfam" id="PF00467">
    <property type="entry name" value="KOW"/>
    <property type="match status" value="1"/>
</dbReference>
<reference evidence="8" key="2">
    <citation type="submission" date="2017-07" db="EMBL/GenBank/DDBJ databases">
        <authorList>
            <person name="Sun Z.S."/>
            <person name="Albrecht U."/>
            <person name="Echele G."/>
            <person name="Lee C.C."/>
        </authorList>
    </citation>
    <scope>NUCLEOTIDE SEQUENCE</scope>
</reference>
<evidence type="ECO:0000256" key="6">
    <source>
        <dbReference type="ARBA" id="ARBA00035361"/>
    </source>
</evidence>
<dbReference type="GO" id="GO:0003723">
    <property type="term" value="F:RNA binding"/>
    <property type="evidence" value="ECO:0007669"/>
    <property type="project" value="InterPro"/>
</dbReference>
<evidence type="ECO:0000256" key="3">
    <source>
        <dbReference type="ARBA" id="ARBA00022980"/>
    </source>
</evidence>
<dbReference type="Gene3D" id="2.30.30.30">
    <property type="match status" value="1"/>
</dbReference>
<organism evidence="8">
    <name type="scientific">Erythrotrichia carnea</name>
    <dbReference type="NCBI Taxonomy" id="35151"/>
    <lineage>
        <taxon>Eukaryota</taxon>
        <taxon>Rhodophyta</taxon>
        <taxon>Compsopogonophyceae</taxon>
        <taxon>Erythropeltidales</taxon>
        <taxon>Erythrotrichiaceae</taxon>
        <taxon>Erythrotrichia</taxon>
    </lineage>
</organism>
<dbReference type="GeneID" id="29074023"/>
<comment type="function">
    <text evidence="1">One of two assembly initiator proteins, it binds directly to the 5'-end of the 23S rRNA, where it nucleates assembly of the 50S subunit.</text>
</comment>
<evidence type="ECO:0000256" key="4">
    <source>
        <dbReference type="ARBA" id="ARBA00023274"/>
    </source>
</evidence>
<protein>
    <recommendedName>
        <fullName evidence="5">Large ribosomal subunit protein uL24c</fullName>
    </recommendedName>
    <alternativeName>
        <fullName evidence="6">50S ribosomal protein L24, chloroplastic</fullName>
    </alternativeName>
</protein>
<proteinExistence type="inferred from homology"/>
<geneLocation type="plastid" evidence="8"/>
<dbReference type="RefSeq" id="YP_009297505.1">
    <property type="nucleotide sequence ID" value="NC_031176.2"/>
</dbReference>
<accession>A0A1C9CEL8</accession>
<dbReference type="NCBIfam" id="TIGR01079">
    <property type="entry name" value="rplX_bact"/>
    <property type="match status" value="1"/>
</dbReference>